<accession>A0AAU9MRT2</accession>
<reference evidence="1 2" key="1">
    <citation type="submission" date="2022-01" db="EMBL/GenBank/DDBJ databases">
        <authorList>
            <person name="Xiong W."/>
            <person name="Schranz E."/>
        </authorList>
    </citation>
    <scope>NUCLEOTIDE SEQUENCE [LARGE SCALE GENOMIC DNA]</scope>
</reference>
<proteinExistence type="predicted"/>
<dbReference type="EMBL" id="CAKMRJ010002223">
    <property type="protein sequence ID" value="CAH1427353.1"/>
    <property type="molecule type" value="Genomic_DNA"/>
</dbReference>
<evidence type="ECO:0000313" key="1">
    <source>
        <dbReference type="EMBL" id="CAH1427353.1"/>
    </source>
</evidence>
<dbReference type="AlphaFoldDB" id="A0AAU9MRT2"/>
<gene>
    <name evidence="1" type="ORF">LVIROSA_LOCUS14364</name>
</gene>
<name>A0AAU9MRT2_9ASTR</name>
<sequence length="75" mass="8256">MVLSFPFLMPPRQNPSTDVTLPSIREQLSTLIVISTANLRRLDAIITQMATVNTLIGSPSNLRNQISSFKQGSIN</sequence>
<protein>
    <submittedName>
        <fullName evidence="1">Uncharacterized protein</fullName>
    </submittedName>
</protein>
<organism evidence="1 2">
    <name type="scientific">Lactuca virosa</name>
    <dbReference type="NCBI Taxonomy" id="75947"/>
    <lineage>
        <taxon>Eukaryota</taxon>
        <taxon>Viridiplantae</taxon>
        <taxon>Streptophyta</taxon>
        <taxon>Embryophyta</taxon>
        <taxon>Tracheophyta</taxon>
        <taxon>Spermatophyta</taxon>
        <taxon>Magnoliopsida</taxon>
        <taxon>eudicotyledons</taxon>
        <taxon>Gunneridae</taxon>
        <taxon>Pentapetalae</taxon>
        <taxon>asterids</taxon>
        <taxon>campanulids</taxon>
        <taxon>Asterales</taxon>
        <taxon>Asteraceae</taxon>
        <taxon>Cichorioideae</taxon>
        <taxon>Cichorieae</taxon>
        <taxon>Lactucinae</taxon>
        <taxon>Lactuca</taxon>
    </lineage>
</organism>
<evidence type="ECO:0000313" key="2">
    <source>
        <dbReference type="Proteomes" id="UP001157418"/>
    </source>
</evidence>
<comment type="caution">
    <text evidence="1">The sequence shown here is derived from an EMBL/GenBank/DDBJ whole genome shotgun (WGS) entry which is preliminary data.</text>
</comment>
<keyword evidence="2" id="KW-1185">Reference proteome</keyword>
<dbReference type="Proteomes" id="UP001157418">
    <property type="component" value="Unassembled WGS sequence"/>
</dbReference>